<accession>A0ACC0A3I6</accession>
<protein>
    <submittedName>
        <fullName evidence="1">Uncharacterized protein</fullName>
    </submittedName>
</protein>
<dbReference type="EMBL" id="CM044707">
    <property type="protein sequence ID" value="KAI5655316.1"/>
    <property type="molecule type" value="Genomic_DNA"/>
</dbReference>
<gene>
    <name evidence="1" type="ORF">M9H77_32503</name>
</gene>
<dbReference type="Proteomes" id="UP001060085">
    <property type="component" value="Linkage Group LG07"/>
</dbReference>
<evidence type="ECO:0000313" key="1">
    <source>
        <dbReference type="EMBL" id="KAI5655316.1"/>
    </source>
</evidence>
<organism evidence="1 2">
    <name type="scientific">Catharanthus roseus</name>
    <name type="common">Madagascar periwinkle</name>
    <name type="synonym">Vinca rosea</name>
    <dbReference type="NCBI Taxonomy" id="4058"/>
    <lineage>
        <taxon>Eukaryota</taxon>
        <taxon>Viridiplantae</taxon>
        <taxon>Streptophyta</taxon>
        <taxon>Embryophyta</taxon>
        <taxon>Tracheophyta</taxon>
        <taxon>Spermatophyta</taxon>
        <taxon>Magnoliopsida</taxon>
        <taxon>eudicotyledons</taxon>
        <taxon>Gunneridae</taxon>
        <taxon>Pentapetalae</taxon>
        <taxon>asterids</taxon>
        <taxon>lamiids</taxon>
        <taxon>Gentianales</taxon>
        <taxon>Apocynaceae</taxon>
        <taxon>Rauvolfioideae</taxon>
        <taxon>Vinceae</taxon>
        <taxon>Catharanthinae</taxon>
        <taxon>Catharanthus</taxon>
    </lineage>
</organism>
<keyword evidence="2" id="KW-1185">Reference proteome</keyword>
<name>A0ACC0A3I6_CATRO</name>
<reference evidence="2" key="1">
    <citation type="journal article" date="2023" name="Nat. Plants">
        <title>Single-cell RNA sequencing provides a high-resolution roadmap for understanding the multicellular compartmentation of specialized metabolism.</title>
        <authorList>
            <person name="Sun S."/>
            <person name="Shen X."/>
            <person name="Li Y."/>
            <person name="Li Y."/>
            <person name="Wang S."/>
            <person name="Li R."/>
            <person name="Zhang H."/>
            <person name="Shen G."/>
            <person name="Guo B."/>
            <person name="Wei J."/>
            <person name="Xu J."/>
            <person name="St-Pierre B."/>
            <person name="Chen S."/>
            <person name="Sun C."/>
        </authorList>
    </citation>
    <scope>NUCLEOTIDE SEQUENCE [LARGE SCALE GENOMIC DNA]</scope>
</reference>
<sequence length="223" mass="24802">MGNCSLRGVSDTAKTCNFISIMTDSGEILKLKGPKLVGEVICSFPGYKMFCQGRFSTPLFDHEQLLGGQFYYLLPQQPPVVAEAEEDGNQETEAVRMSSSSGFDLVKGSGFEVLAPQEKGVWRVKLAISPRQLEEILAEEVDIEALIEQMRMAASSSSSTPRRTDKSSWRVLKIWKPILANLIKGSLGEDQQMDQGYTALIDLECTRRLDDLHIVMVVEVHTQ</sequence>
<evidence type="ECO:0000313" key="2">
    <source>
        <dbReference type="Proteomes" id="UP001060085"/>
    </source>
</evidence>
<proteinExistence type="predicted"/>
<comment type="caution">
    <text evidence="1">The sequence shown here is derived from an EMBL/GenBank/DDBJ whole genome shotgun (WGS) entry which is preliminary data.</text>
</comment>